<feature type="binding site" evidence="14">
    <location>
        <position position="117"/>
    </location>
    <ligand>
        <name>ATP</name>
        <dbReference type="ChEBI" id="CHEBI:30616"/>
    </ligand>
</feature>
<sequence length="334" mass="37568">MTKIFNIDTFNIDLKIINEAAEALKNDETVIFPTETVYGLGANGLSVNAVEKIYQAKGRPSDNPLILHIAKLEDILKYTYFPYELFEKVESLVPGPITFVLKKKNVVPDIVTAGRDTVAIRIPAHPVANKIIEFSDLPIAAPSANLSGKPSPTYPDHVIEDMDGRVDYIISSGKLEFGIESTIINLTEKIPTLLRPGPISPEKIKEIFGDIKIPDFVYGKADADIAIAPGMKYRHYAPESNVVIFNDLDINIDKYKENSIFLILKSNEKLAKSKKLNYDIISTDENHYEFAINLFYMLRKYDKKYKNIMVQSIEDKGIGIAIMNRLRKAANKKI</sequence>
<evidence type="ECO:0000256" key="9">
    <source>
        <dbReference type="ARBA" id="ARBA00022741"/>
    </source>
</evidence>
<dbReference type="SUPFAM" id="SSF55821">
    <property type="entry name" value="YrdC/RibB"/>
    <property type="match status" value="1"/>
</dbReference>
<dbReference type="EMBL" id="FMYV01000002">
    <property type="protein sequence ID" value="SDC22563.1"/>
    <property type="molecule type" value="Genomic_DNA"/>
</dbReference>
<reference evidence="16 17" key="1">
    <citation type="submission" date="2016-10" db="EMBL/GenBank/DDBJ databases">
        <authorList>
            <person name="de Groot N.N."/>
        </authorList>
    </citation>
    <scope>NUCLEOTIDE SEQUENCE [LARGE SCALE GENOMIC DNA]</scope>
    <source>
        <strain evidence="16 17">WG14</strain>
    </source>
</reference>
<dbReference type="EC" id="2.7.7.87" evidence="3 13"/>
<organism evidence="16 17">
    <name type="scientific">Geotoga petraea</name>
    <dbReference type="NCBI Taxonomy" id="28234"/>
    <lineage>
        <taxon>Bacteria</taxon>
        <taxon>Thermotogati</taxon>
        <taxon>Thermotogota</taxon>
        <taxon>Thermotogae</taxon>
        <taxon>Petrotogales</taxon>
        <taxon>Petrotogaceae</taxon>
        <taxon>Geotoga</taxon>
    </lineage>
</organism>
<dbReference type="GO" id="GO:0005524">
    <property type="term" value="F:ATP binding"/>
    <property type="evidence" value="ECO:0007669"/>
    <property type="project" value="UniProtKB-UniRule"/>
</dbReference>
<keyword evidence="7 13" id="KW-0819">tRNA processing</keyword>
<keyword evidence="6 13" id="KW-0808">Transferase</keyword>
<name>A0A1G6JV17_9BACT</name>
<comment type="similarity">
    <text evidence="2 13">Belongs to the SUA5 family.</text>
</comment>
<feature type="binding site" evidence="14">
    <location>
        <position position="141"/>
    </location>
    <ligand>
        <name>L-threonine</name>
        <dbReference type="ChEBI" id="CHEBI:57926"/>
    </ligand>
</feature>
<dbReference type="Gene3D" id="3.40.50.11030">
    <property type="entry name" value="Threonylcarbamoyl-AMP synthase, C-terminal domain"/>
    <property type="match status" value="1"/>
</dbReference>
<dbReference type="PANTHER" id="PTHR17490:SF16">
    <property type="entry name" value="THREONYLCARBAMOYL-AMP SYNTHASE"/>
    <property type="match status" value="1"/>
</dbReference>
<dbReference type="AlphaFoldDB" id="A0A1G6JV17"/>
<feature type="binding site" evidence="14">
    <location>
        <position position="195"/>
    </location>
    <ligand>
        <name>ATP</name>
        <dbReference type="ChEBI" id="CHEBI:30616"/>
    </ligand>
</feature>
<dbReference type="Pfam" id="PF01300">
    <property type="entry name" value="Sua5_yciO_yrdC"/>
    <property type="match status" value="1"/>
</dbReference>
<evidence type="ECO:0000256" key="1">
    <source>
        <dbReference type="ARBA" id="ARBA00004496"/>
    </source>
</evidence>
<dbReference type="GO" id="GO:0008033">
    <property type="term" value="P:tRNA processing"/>
    <property type="evidence" value="ECO:0007669"/>
    <property type="project" value="UniProtKB-KW"/>
</dbReference>
<evidence type="ECO:0000256" key="2">
    <source>
        <dbReference type="ARBA" id="ARBA00007663"/>
    </source>
</evidence>
<comment type="subcellular location">
    <subcellularLocation>
        <location evidence="1 13">Cytoplasm</location>
    </subcellularLocation>
</comment>
<evidence type="ECO:0000256" key="4">
    <source>
        <dbReference type="ARBA" id="ARBA00015492"/>
    </source>
</evidence>
<evidence type="ECO:0000313" key="17">
    <source>
        <dbReference type="Proteomes" id="UP000199322"/>
    </source>
</evidence>
<evidence type="ECO:0000256" key="8">
    <source>
        <dbReference type="ARBA" id="ARBA00022695"/>
    </source>
</evidence>
<comment type="function">
    <text evidence="13">Required for the formation of a threonylcarbamoyl group on adenosine at position 37 (t(6)A37) in tRNAs that read codons beginning with adenine.</text>
</comment>
<feature type="binding site" evidence="14">
    <location>
        <position position="143"/>
    </location>
    <ligand>
        <name>ATP</name>
        <dbReference type="ChEBI" id="CHEBI:30616"/>
    </ligand>
</feature>
<dbReference type="FunFam" id="3.90.870.10:FF:000009">
    <property type="entry name" value="Threonylcarbamoyl-AMP synthase, putative"/>
    <property type="match status" value="1"/>
</dbReference>
<evidence type="ECO:0000313" key="16">
    <source>
        <dbReference type="EMBL" id="SDC22563.1"/>
    </source>
</evidence>
<dbReference type="Proteomes" id="UP000199322">
    <property type="component" value="Unassembled WGS sequence"/>
</dbReference>
<dbReference type="GO" id="GO:0006450">
    <property type="term" value="P:regulation of translational fidelity"/>
    <property type="evidence" value="ECO:0007669"/>
    <property type="project" value="TreeGrafter"/>
</dbReference>
<keyword evidence="8 13" id="KW-0548">Nucleotidyltransferase</keyword>
<keyword evidence="17" id="KW-1185">Reference proteome</keyword>
<dbReference type="STRING" id="28234.SAMN04488588_0643"/>
<evidence type="ECO:0000256" key="11">
    <source>
        <dbReference type="ARBA" id="ARBA00029774"/>
    </source>
</evidence>
<evidence type="ECO:0000256" key="3">
    <source>
        <dbReference type="ARBA" id="ARBA00012584"/>
    </source>
</evidence>
<evidence type="ECO:0000256" key="13">
    <source>
        <dbReference type="PIRNR" id="PIRNR004930"/>
    </source>
</evidence>
<dbReference type="Pfam" id="PF03481">
    <property type="entry name" value="Sua5_C"/>
    <property type="match status" value="1"/>
</dbReference>
<dbReference type="PIRSF" id="PIRSF004930">
    <property type="entry name" value="Tln_factor_SUA5"/>
    <property type="match status" value="1"/>
</dbReference>
<keyword evidence="9 13" id="KW-0547">Nucleotide-binding</keyword>
<accession>A0A1G6JV17</accession>
<keyword evidence="10 13" id="KW-0067">ATP-binding</keyword>
<dbReference type="InterPro" id="IPR038385">
    <property type="entry name" value="Sua5/YwlC_C"/>
</dbReference>
<evidence type="ECO:0000256" key="7">
    <source>
        <dbReference type="ARBA" id="ARBA00022694"/>
    </source>
</evidence>
<evidence type="ECO:0000256" key="10">
    <source>
        <dbReference type="ARBA" id="ARBA00022840"/>
    </source>
</evidence>
<dbReference type="NCBIfam" id="TIGR00057">
    <property type="entry name" value="L-threonylcarbamoyladenylate synthase"/>
    <property type="match status" value="1"/>
</dbReference>
<feature type="binding site" evidence="14">
    <location>
        <position position="151"/>
    </location>
    <ligand>
        <name>ATP</name>
        <dbReference type="ChEBI" id="CHEBI:30616"/>
    </ligand>
</feature>
<evidence type="ECO:0000256" key="14">
    <source>
        <dbReference type="PIRSR" id="PIRSR004930-1"/>
    </source>
</evidence>
<dbReference type="RefSeq" id="WP_091402749.1">
    <property type="nucleotide sequence ID" value="NZ_FMYV01000002.1"/>
</dbReference>
<evidence type="ECO:0000256" key="5">
    <source>
        <dbReference type="ARBA" id="ARBA00022490"/>
    </source>
</evidence>
<feature type="binding site" evidence="14">
    <location>
        <position position="236"/>
    </location>
    <ligand>
        <name>ATP</name>
        <dbReference type="ChEBI" id="CHEBI:30616"/>
    </ligand>
</feature>
<dbReference type="InterPro" id="IPR017945">
    <property type="entry name" value="DHBP_synth_RibB-like_a/b_dom"/>
</dbReference>
<dbReference type="GO" id="GO:0000049">
    <property type="term" value="F:tRNA binding"/>
    <property type="evidence" value="ECO:0007669"/>
    <property type="project" value="TreeGrafter"/>
</dbReference>
<comment type="catalytic activity">
    <reaction evidence="12 13">
        <text>L-threonine + hydrogencarbonate + ATP = L-threonylcarbamoyladenylate + diphosphate + H2O</text>
        <dbReference type="Rhea" id="RHEA:36407"/>
        <dbReference type="ChEBI" id="CHEBI:15377"/>
        <dbReference type="ChEBI" id="CHEBI:17544"/>
        <dbReference type="ChEBI" id="CHEBI:30616"/>
        <dbReference type="ChEBI" id="CHEBI:33019"/>
        <dbReference type="ChEBI" id="CHEBI:57926"/>
        <dbReference type="ChEBI" id="CHEBI:73682"/>
        <dbReference type="EC" id="2.7.7.87"/>
    </reaction>
</comment>
<evidence type="ECO:0000256" key="6">
    <source>
        <dbReference type="ARBA" id="ARBA00022679"/>
    </source>
</evidence>
<dbReference type="InterPro" id="IPR006070">
    <property type="entry name" value="Sua5-like_dom"/>
</dbReference>
<feature type="binding site" evidence="14">
    <location>
        <position position="68"/>
    </location>
    <ligand>
        <name>L-threonine</name>
        <dbReference type="ChEBI" id="CHEBI:57926"/>
    </ligand>
</feature>
<feature type="binding site" evidence="14">
    <location>
        <position position="121"/>
    </location>
    <ligand>
        <name>L-threonine</name>
        <dbReference type="ChEBI" id="CHEBI:57926"/>
    </ligand>
</feature>
<dbReference type="GO" id="GO:0003725">
    <property type="term" value="F:double-stranded RNA binding"/>
    <property type="evidence" value="ECO:0007669"/>
    <property type="project" value="UniProtKB-UniRule"/>
</dbReference>
<evidence type="ECO:0000256" key="12">
    <source>
        <dbReference type="ARBA" id="ARBA00048366"/>
    </source>
</evidence>
<feature type="binding site" evidence="14">
    <location>
        <position position="181"/>
    </location>
    <ligand>
        <name>L-threonine</name>
        <dbReference type="ChEBI" id="CHEBI:57926"/>
    </ligand>
</feature>
<proteinExistence type="inferred from homology"/>
<feature type="binding site" evidence="14">
    <location>
        <position position="63"/>
    </location>
    <ligand>
        <name>ATP</name>
        <dbReference type="ChEBI" id="CHEBI:30616"/>
    </ligand>
</feature>
<dbReference type="Gene3D" id="3.90.870.10">
    <property type="entry name" value="DHBP synthase"/>
    <property type="match status" value="1"/>
</dbReference>
<gene>
    <name evidence="16" type="ORF">SAMN04488588_0643</name>
</gene>
<dbReference type="PANTHER" id="PTHR17490">
    <property type="entry name" value="SUA5"/>
    <property type="match status" value="1"/>
</dbReference>
<feature type="binding site" evidence="14">
    <location>
        <position position="59"/>
    </location>
    <ligand>
        <name>ATP</name>
        <dbReference type="ChEBI" id="CHEBI:30616"/>
    </ligand>
</feature>
<evidence type="ECO:0000259" key="15">
    <source>
        <dbReference type="PROSITE" id="PS51163"/>
    </source>
</evidence>
<feature type="binding site" evidence="14">
    <location>
        <position position="36"/>
    </location>
    <ligand>
        <name>L-threonine</name>
        <dbReference type="ChEBI" id="CHEBI:57926"/>
    </ligand>
</feature>
<dbReference type="InterPro" id="IPR010923">
    <property type="entry name" value="T(6)A37_SUA5"/>
</dbReference>
<dbReference type="GO" id="GO:0005737">
    <property type="term" value="C:cytoplasm"/>
    <property type="evidence" value="ECO:0007669"/>
    <property type="project" value="UniProtKB-SubCell"/>
</dbReference>
<dbReference type="InterPro" id="IPR050156">
    <property type="entry name" value="TC-AMP_synthase_SUA5"/>
</dbReference>
<feature type="domain" description="YrdC-like" evidence="15">
    <location>
        <begin position="14"/>
        <end position="199"/>
    </location>
</feature>
<dbReference type="PROSITE" id="PS51163">
    <property type="entry name" value="YRDC"/>
    <property type="match status" value="1"/>
</dbReference>
<dbReference type="GO" id="GO:0061710">
    <property type="term" value="F:L-threonylcarbamoyladenylate synthase"/>
    <property type="evidence" value="ECO:0007669"/>
    <property type="project" value="UniProtKB-EC"/>
</dbReference>
<protein>
    <recommendedName>
        <fullName evidence="4 13">Threonylcarbamoyl-AMP synthase</fullName>
        <shortName evidence="13">TC-AMP synthase</shortName>
        <ecNumber evidence="3 13">2.7.7.87</ecNumber>
    </recommendedName>
    <alternativeName>
        <fullName evidence="11 13">L-threonylcarbamoyladenylate synthase</fullName>
    </alternativeName>
</protein>
<keyword evidence="5 13" id="KW-0963">Cytoplasm</keyword>
<dbReference type="InterPro" id="IPR005145">
    <property type="entry name" value="Sua5_C"/>
</dbReference>